<organism evidence="4">
    <name type="scientific">Foeniculum vulgare polerovirus</name>
    <dbReference type="NCBI Taxonomy" id="2885085"/>
    <lineage>
        <taxon>Viruses</taxon>
        <taxon>Riboviria</taxon>
        <taxon>Orthornavirae</taxon>
        <taxon>Pisuviricota</taxon>
        <taxon>Pisoniviricetes</taxon>
        <taxon>Sobelivirales</taxon>
        <taxon>Solemoviridae</taxon>
        <taxon>Polerovirus</taxon>
        <taxon>Polerovirus FVPV</taxon>
    </lineage>
</organism>
<dbReference type="PRINTS" id="PR00912">
    <property type="entry name" value="LVIRUSORF5"/>
</dbReference>
<protein>
    <submittedName>
        <fullName evidence="4">P4</fullName>
    </submittedName>
</protein>
<gene>
    <name evidence="4" type="primary">ORF4</name>
</gene>
<evidence type="ECO:0000256" key="3">
    <source>
        <dbReference type="SAM" id="MobiDB-lite"/>
    </source>
</evidence>
<feature type="region of interest" description="Disordered" evidence="3">
    <location>
        <begin position="166"/>
        <end position="191"/>
    </location>
</feature>
<keyword evidence="2" id="KW-0916">Viral movement protein</keyword>
<feature type="compositionally biased region" description="Polar residues" evidence="3">
    <location>
        <begin position="173"/>
        <end position="183"/>
    </location>
</feature>
<sequence length="191" mass="21550">MDSQRELTVGNQINPWLLSTNLQGAHVDVYEQSRLLWCKPHNLDEDDEDAEDAIEIMHEQMQVPEMEAEANLSSFQRMTSRATPTELSPSARTYQSTRLSAQEFCSPFMNIRSQTCELYSSRKRHQLPLGPSLSRWTPTANLVNCKAKSSSLESLEGARKPGLLKRLMGRNGTPPTRTNSESSGRAIVTRR</sequence>
<reference evidence="4" key="1">
    <citation type="submission" date="2024-04" db="EMBL/GenBank/DDBJ databases">
        <title>Identification of a novel recombinant polerovirus and other emergent viruses and tombusvirus-like associated RNA species associated with carrot motley dwarf disease in the United States.</title>
        <authorList>
            <person name="Erickson A."/>
            <person name="Ter Horst A.M."/>
            <person name="Carlson C.R."/>
            <person name="Falk B.W."/>
            <person name="Kuo Y.-W."/>
        </authorList>
    </citation>
    <scope>NUCLEOTIDE SEQUENCE</scope>
    <source>
        <strain evidence="4">CA</strain>
    </source>
</reference>
<evidence type="ECO:0000256" key="2">
    <source>
        <dbReference type="ARBA" id="ARBA00023031"/>
    </source>
</evidence>
<accession>A0AB39A5C9</accession>
<dbReference type="GO" id="GO:0046740">
    <property type="term" value="P:transport of virus in host, cell to cell"/>
    <property type="evidence" value="ECO:0007669"/>
    <property type="project" value="UniProtKB-KW"/>
</dbReference>
<evidence type="ECO:0000313" key="4">
    <source>
        <dbReference type="EMBL" id="XDE91215.1"/>
    </source>
</evidence>
<dbReference type="InterPro" id="IPR001964">
    <property type="entry name" value="Luteo_VPG"/>
</dbReference>
<dbReference type="EMBL" id="PP683459">
    <property type="protein sequence ID" value="XDE91215.1"/>
    <property type="molecule type" value="Genomic_RNA"/>
</dbReference>
<name>A0AB39A5C9_9VIRU</name>
<evidence type="ECO:0000256" key="1">
    <source>
        <dbReference type="ARBA" id="ARBA00022448"/>
    </source>
</evidence>
<proteinExistence type="predicted"/>
<keyword evidence="1" id="KW-0813">Transport</keyword>
<dbReference type="Pfam" id="PF01659">
    <property type="entry name" value="Luteo_Vpg"/>
    <property type="match status" value="1"/>
</dbReference>